<dbReference type="EMBL" id="CM046122">
    <property type="protein sequence ID" value="KAI8423805.1"/>
    <property type="molecule type" value="Genomic_DNA"/>
</dbReference>
<evidence type="ECO:0000313" key="2">
    <source>
        <dbReference type="Proteomes" id="UP001064048"/>
    </source>
</evidence>
<proteinExistence type="predicted"/>
<accession>A0ACC0JIX4</accession>
<evidence type="ECO:0000313" key="1">
    <source>
        <dbReference type="EMBL" id="KAI8423805.1"/>
    </source>
</evidence>
<comment type="caution">
    <text evidence="1">The sequence shown here is derived from an EMBL/GenBank/DDBJ whole genome shotgun (WGS) entry which is preliminary data.</text>
</comment>
<organism evidence="1 2">
    <name type="scientific">Choristoneura fumiferana</name>
    <name type="common">Spruce budworm moth</name>
    <name type="synonym">Archips fumiferana</name>
    <dbReference type="NCBI Taxonomy" id="7141"/>
    <lineage>
        <taxon>Eukaryota</taxon>
        <taxon>Metazoa</taxon>
        <taxon>Ecdysozoa</taxon>
        <taxon>Arthropoda</taxon>
        <taxon>Hexapoda</taxon>
        <taxon>Insecta</taxon>
        <taxon>Pterygota</taxon>
        <taxon>Neoptera</taxon>
        <taxon>Endopterygota</taxon>
        <taxon>Lepidoptera</taxon>
        <taxon>Glossata</taxon>
        <taxon>Ditrysia</taxon>
        <taxon>Tortricoidea</taxon>
        <taxon>Tortricidae</taxon>
        <taxon>Tortricinae</taxon>
        <taxon>Choristoneura</taxon>
    </lineage>
</organism>
<name>A0ACC0JIX4_CHOFU</name>
<protein>
    <submittedName>
        <fullName evidence="1">Uncharacterized protein</fullName>
    </submittedName>
</protein>
<reference evidence="1 2" key="1">
    <citation type="journal article" date="2022" name="Genome Biol. Evol.">
        <title>The Spruce Budworm Genome: Reconstructing the Evolutionary History of Antifreeze Proteins.</title>
        <authorList>
            <person name="Beliveau C."/>
            <person name="Gagne P."/>
            <person name="Picq S."/>
            <person name="Vernygora O."/>
            <person name="Keeling C.I."/>
            <person name="Pinkney K."/>
            <person name="Doucet D."/>
            <person name="Wen F."/>
            <person name="Johnston J.S."/>
            <person name="Maaroufi H."/>
            <person name="Boyle B."/>
            <person name="Laroche J."/>
            <person name="Dewar K."/>
            <person name="Juretic N."/>
            <person name="Blackburn G."/>
            <person name="Nisole A."/>
            <person name="Brunet B."/>
            <person name="Brandao M."/>
            <person name="Lumley L."/>
            <person name="Duan J."/>
            <person name="Quan G."/>
            <person name="Lucarotti C.J."/>
            <person name="Roe A.D."/>
            <person name="Sperling F.A.H."/>
            <person name="Levesque R.C."/>
            <person name="Cusson M."/>
        </authorList>
    </citation>
    <scope>NUCLEOTIDE SEQUENCE [LARGE SCALE GENOMIC DNA]</scope>
    <source>
        <strain evidence="1">Glfc:IPQL:Cfum</strain>
    </source>
</reference>
<dbReference type="Proteomes" id="UP001064048">
    <property type="component" value="Chromosome 22"/>
</dbReference>
<gene>
    <name evidence="1" type="ORF">MSG28_012816</name>
</gene>
<sequence>MCRAAPAAIAAVGDGLRMAYAECRHQLSDQRWNCSGVGDGNDFGHVMPLATREAAFTYAITSAGVTHALSAACARGDLPACGCANNRRRSTTEQFQWGGCGEAAYGARFARRFLDARELDADARGLMNLHNNRVGRKVSEMVKDLVRRECKCHGVSGSCALRTCWRALPQYKAVAAALRDKYRRAKLVAPQPQPLLVVRRNKQTTAVGRQPRKSELVYLEPSPSYCEPDPASGSLGTHGRICNRTSREIQQAKTAARPFAAAVATTLSERHRRRSAAAASTGAAASPATLASSALRLTSANRLRLCLRRLRHPRNQVRSATAASSTTFASSALRLTSANRLRAMPAETTPSEERRYYAVRGTQATKCRCCFCCCHVTCDTCVVPTETNLCKWTKRNTRRYYAVRRKQMMQWRCQFHWCCCVTSYTPRRVIRQLLLRSPNAVDGHISNDFGERMSCRDHTAHRHLQHQRGLQMRCQPRGLRWDTSSASKFTGCLTLHTETQQCKHCCFTAGLASKMVVAIRADLAQGCAWSARIATTILLANPTVKQQCLHCCVSAWRRHLSTLKYHRELNNDALQVLLLANRGQIKQNILELFWTSF</sequence>
<keyword evidence="2" id="KW-1185">Reference proteome</keyword>